<dbReference type="AlphaFoldDB" id="A0A6A3GPK2"/>
<evidence type="ECO:0000313" key="3">
    <source>
        <dbReference type="Proteomes" id="UP000460718"/>
    </source>
</evidence>
<evidence type="ECO:0000313" key="2">
    <source>
        <dbReference type="EMBL" id="KAE8959583.1"/>
    </source>
</evidence>
<name>A0A6A3GPK2_9STRA</name>
<sequence length="165" mass="18277">MVPATPVESSGMFTEGSLRSKISFVATPIVEMEECSASYNSVVGSSDANDEEEDDDSKASGVVTETSEVAVVSAGCSEMRPGFHYDTREESSESDDDYLGPEYHDGELTREWAREVRYLSAVDNHSTPPRLRIATHLPLNSIEPLCGTRNQSEKSMQWLRTLFME</sequence>
<feature type="region of interest" description="Disordered" evidence="1">
    <location>
        <begin position="79"/>
        <end position="103"/>
    </location>
</feature>
<dbReference type="EMBL" id="QXFW01006300">
    <property type="protein sequence ID" value="KAE8959583.1"/>
    <property type="molecule type" value="Genomic_DNA"/>
</dbReference>
<feature type="region of interest" description="Disordered" evidence="1">
    <location>
        <begin position="41"/>
        <end position="66"/>
    </location>
</feature>
<feature type="compositionally biased region" description="Basic and acidic residues" evidence="1">
    <location>
        <begin position="81"/>
        <end position="91"/>
    </location>
</feature>
<proteinExistence type="predicted"/>
<reference evidence="2 3" key="1">
    <citation type="submission" date="2018-09" db="EMBL/GenBank/DDBJ databases">
        <title>Genomic investigation of the strawberry pathogen Phytophthora fragariae indicates pathogenicity is determined by transcriptional variation in three key races.</title>
        <authorList>
            <person name="Adams T.M."/>
            <person name="Armitage A.D."/>
            <person name="Sobczyk M.K."/>
            <person name="Bates H.J."/>
            <person name="Dunwell J.M."/>
            <person name="Nellist C.F."/>
            <person name="Harrison R.J."/>
        </authorList>
    </citation>
    <scope>NUCLEOTIDE SEQUENCE [LARGE SCALE GENOMIC DNA]</scope>
    <source>
        <strain evidence="2 3">SCRP245</strain>
    </source>
</reference>
<comment type="caution">
    <text evidence="2">The sequence shown here is derived from an EMBL/GenBank/DDBJ whole genome shotgun (WGS) entry which is preliminary data.</text>
</comment>
<organism evidence="2 3">
    <name type="scientific">Phytophthora fragariae</name>
    <dbReference type="NCBI Taxonomy" id="53985"/>
    <lineage>
        <taxon>Eukaryota</taxon>
        <taxon>Sar</taxon>
        <taxon>Stramenopiles</taxon>
        <taxon>Oomycota</taxon>
        <taxon>Peronosporomycetes</taxon>
        <taxon>Peronosporales</taxon>
        <taxon>Peronosporaceae</taxon>
        <taxon>Phytophthora</taxon>
    </lineage>
</organism>
<accession>A0A6A3GPK2</accession>
<evidence type="ECO:0000256" key="1">
    <source>
        <dbReference type="SAM" id="MobiDB-lite"/>
    </source>
</evidence>
<gene>
    <name evidence="2" type="ORF">PF011_g30376</name>
</gene>
<protein>
    <submittedName>
        <fullName evidence="2">Uncharacterized protein</fullName>
    </submittedName>
</protein>
<dbReference type="Proteomes" id="UP000460718">
    <property type="component" value="Unassembled WGS sequence"/>
</dbReference>